<comment type="catalytic activity">
    <reaction evidence="3">
        <text>pretRNA = a 3'-half-tRNA molecule with a 5'-OH end + a 5'-half-tRNA molecule with a 2',3'-cyclic phosphate end + an intron with a 2',3'-cyclic phosphate and a 5'-hydroxyl terminus.</text>
        <dbReference type="EC" id="4.6.1.16"/>
    </reaction>
</comment>
<feature type="region of interest" description="Disordered" evidence="4">
    <location>
        <begin position="299"/>
        <end position="401"/>
    </location>
</feature>
<feature type="compositionally biased region" description="Basic and acidic residues" evidence="4">
    <location>
        <begin position="333"/>
        <end position="369"/>
    </location>
</feature>
<evidence type="ECO:0000313" key="6">
    <source>
        <dbReference type="EMBL" id="GAA5809364.1"/>
    </source>
</evidence>
<organism evidence="6 7">
    <name type="scientific">Mucor flavus</name>
    <dbReference type="NCBI Taxonomy" id="439312"/>
    <lineage>
        <taxon>Eukaryota</taxon>
        <taxon>Fungi</taxon>
        <taxon>Fungi incertae sedis</taxon>
        <taxon>Mucoromycota</taxon>
        <taxon>Mucoromycotina</taxon>
        <taxon>Mucoromycetes</taxon>
        <taxon>Mucorales</taxon>
        <taxon>Mucorineae</taxon>
        <taxon>Mucoraceae</taxon>
        <taxon>Mucor</taxon>
    </lineage>
</organism>
<name>A0ABP9YR88_9FUNG</name>
<evidence type="ECO:0000256" key="3">
    <source>
        <dbReference type="ARBA" id="ARBA00034031"/>
    </source>
</evidence>
<dbReference type="InterPro" id="IPR011856">
    <property type="entry name" value="tRNA_endonuc-like_dom_sf"/>
</dbReference>
<dbReference type="NCBIfam" id="TIGR00324">
    <property type="entry name" value="endA"/>
    <property type="match status" value="1"/>
</dbReference>
<dbReference type="Pfam" id="PF01974">
    <property type="entry name" value="tRNA_int_endo"/>
    <property type="match status" value="1"/>
</dbReference>
<sequence>MNKSFKSKKVLTPLPVNIYNGNRLLRSLYKFYYSIFQSQPQITGTFLEFGRFVWIHDQSSITKLHQSGSFGKGDLSRSNPTWLERNIQQNKASLEEITVERRRRRRGKDQVDNQNLMKPDQVLALTNYSNVESFRLDLHEAFFLVYALNSLMIKSTNQKSLLSIDDCWLLFCKADDSFHVNYVVYHFYRSLGWVPKNGSKFGVDFVLYQSGPAFKHAEFAVVVLPLYQDKIEERKSWLWLLRLNRICSQVKKTLILCYVNVPHDIDRLNDYSIRQVIYKLMSTYSQNLFAVLSESGDVRPEPVAAPKEEKRVEPKSDKKRSPKSAAGGATREVPQHKRESGHHKTESRANRRQFDRHSGTGIVDTEKKINQGWGRPGTAEYEGAKDPLNPADPDAPETNVPAPVEEEQVKTLDEYLAEKANKSLKVSLPEVRKANDADKSAFKGVIELTKQEEVDFYAPKETKPAKKATEKTRNQKVLVDIEQRFEDKSNRDDARGGRGGRGGSRGGRGGRGSSRGDRGGRDGNARRGGNNNRKESTKSPAVNIQDTASFPSLGA</sequence>
<evidence type="ECO:0000259" key="5">
    <source>
        <dbReference type="SMART" id="SM01233"/>
    </source>
</evidence>
<dbReference type="EC" id="4.6.1.16" evidence="2"/>
<feature type="compositionally biased region" description="Basic and acidic residues" evidence="4">
    <location>
        <begin position="514"/>
        <end position="525"/>
    </location>
</feature>
<dbReference type="InterPro" id="IPR006677">
    <property type="entry name" value="tRNA_intron_Endonuc_cat-like"/>
</dbReference>
<feature type="domain" description="Hyaluronan/mRNA-binding protein" evidence="5">
    <location>
        <begin position="350"/>
        <end position="437"/>
    </location>
</feature>
<feature type="region of interest" description="Disordered" evidence="4">
    <location>
        <begin position="458"/>
        <end position="555"/>
    </location>
</feature>
<dbReference type="Gene3D" id="6.10.140.1040">
    <property type="match status" value="1"/>
</dbReference>
<reference evidence="6 7" key="1">
    <citation type="submission" date="2024-04" db="EMBL/GenBank/DDBJ databases">
        <title>genome sequences of Mucor flavus KT1a and Helicostylum pulchrum KT1b strains isolated from the surface of a dry-aged beef.</title>
        <authorList>
            <person name="Toyotome T."/>
            <person name="Hosono M."/>
            <person name="Torimaru M."/>
            <person name="Fukuda K."/>
            <person name="Mikami N."/>
        </authorList>
    </citation>
    <scope>NUCLEOTIDE SEQUENCE [LARGE SCALE GENOMIC DNA]</scope>
    <source>
        <strain evidence="6 7">KT1a</strain>
    </source>
</reference>
<dbReference type="PANTHER" id="PTHR21227:SF0">
    <property type="entry name" value="TRNA-SPLICING ENDONUCLEASE SUBUNIT SEN2"/>
    <property type="match status" value="1"/>
</dbReference>
<protein>
    <recommendedName>
        <fullName evidence="2">tRNA-intron lyase</fullName>
        <ecNumber evidence="2">4.6.1.16</ecNumber>
    </recommendedName>
</protein>
<feature type="compositionally biased region" description="Gly residues" evidence="4">
    <location>
        <begin position="497"/>
        <end position="513"/>
    </location>
</feature>
<dbReference type="Gene3D" id="3.40.1350.10">
    <property type="match status" value="1"/>
</dbReference>
<comment type="similarity">
    <text evidence="1">Belongs to the tRNA-intron endonuclease family.</text>
</comment>
<dbReference type="SMART" id="SM01233">
    <property type="entry name" value="HABP4_PAI-RBP1"/>
    <property type="match status" value="1"/>
</dbReference>
<dbReference type="InterPro" id="IPR006676">
    <property type="entry name" value="tRNA_splic"/>
</dbReference>
<evidence type="ECO:0000256" key="1">
    <source>
        <dbReference type="ARBA" id="ARBA00008078"/>
    </source>
</evidence>
<dbReference type="InterPro" id="IPR006861">
    <property type="entry name" value="HABP4_PAIRBP1-bd"/>
</dbReference>
<dbReference type="PANTHER" id="PTHR21227">
    <property type="entry name" value="TRNA-SPLICING ENDONUCLEASE SUBUNIT SEN2"/>
    <property type="match status" value="1"/>
</dbReference>
<proteinExistence type="inferred from homology"/>
<dbReference type="InterPro" id="IPR036167">
    <property type="entry name" value="tRNA_intron_Endo_cat-like_sf"/>
</dbReference>
<feature type="compositionally biased region" description="Basic and acidic residues" evidence="4">
    <location>
        <begin position="299"/>
        <end position="316"/>
    </location>
</feature>
<dbReference type="CDD" id="cd22363">
    <property type="entry name" value="tRNA-intron_lyase_C"/>
    <property type="match status" value="1"/>
</dbReference>
<comment type="caution">
    <text evidence="6">The sequence shown here is derived from an EMBL/GenBank/DDBJ whole genome shotgun (WGS) entry which is preliminary data.</text>
</comment>
<evidence type="ECO:0000313" key="7">
    <source>
        <dbReference type="Proteomes" id="UP001473302"/>
    </source>
</evidence>
<evidence type="ECO:0000256" key="2">
    <source>
        <dbReference type="ARBA" id="ARBA00012573"/>
    </source>
</evidence>
<feature type="compositionally biased region" description="Basic and acidic residues" evidence="4">
    <location>
        <begin position="458"/>
        <end position="496"/>
    </location>
</feature>
<dbReference type="Proteomes" id="UP001473302">
    <property type="component" value="Unassembled WGS sequence"/>
</dbReference>
<gene>
    <name evidence="6" type="ORF">MFLAVUS_002772</name>
</gene>
<feature type="compositionally biased region" description="Polar residues" evidence="4">
    <location>
        <begin position="538"/>
        <end position="555"/>
    </location>
</feature>
<keyword evidence="7" id="KW-1185">Reference proteome</keyword>
<evidence type="ECO:0000256" key="4">
    <source>
        <dbReference type="SAM" id="MobiDB-lite"/>
    </source>
</evidence>
<dbReference type="EMBL" id="BAABUK010000005">
    <property type="protein sequence ID" value="GAA5809364.1"/>
    <property type="molecule type" value="Genomic_DNA"/>
</dbReference>
<accession>A0ABP9YR88</accession>
<dbReference type="SUPFAM" id="SSF53032">
    <property type="entry name" value="tRNA-intron endonuclease catalytic domain-like"/>
    <property type="match status" value="1"/>
</dbReference>